<feature type="binding site" description="axial binding residue" evidence="13">
    <location>
        <position position="186"/>
    </location>
    <ligand>
        <name>heme b</name>
        <dbReference type="ChEBI" id="CHEBI:60344"/>
        <label>1</label>
    </ligand>
    <ligandPart>
        <name>Fe</name>
        <dbReference type="ChEBI" id="CHEBI:18248"/>
    </ligandPart>
</feature>
<keyword evidence="5 14" id="KW-0812">Transmembrane</keyword>
<feature type="transmembrane region" description="Helical" evidence="14">
    <location>
        <begin position="45"/>
        <end position="65"/>
    </location>
</feature>
<dbReference type="NCBIfam" id="TIGR00351">
    <property type="entry name" value="narI"/>
    <property type="match status" value="1"/>
</dbReference>
<keyword evidence="6" id="KW-0479">Metal-binding</keyword>
<dbReference type="GO" id="GO:0009055">
    <property type="term" value="F:electron transfer activity"/>
    <property type="evidence" value="ECO:0007669"/>
    <property type="project" value="TreeGrafter"/>
</dbReference>
<dbReference type="AlphaFoldDB" id="A0A135L7T8"/>
<dbReference type="InterPro" id="IPR003816">
    <property type="entry name" value="Nitrate_red_gam"/>
</dbReference>
<evidence type="ECO:0000313" key="17">
    <source>
        <dbReference type="Proteomes" id="UP000070352"/>
    </source>
</evidence>
<keyword evidence="9" id="KW-0560">Oxidoreductase</keyword>
<evidence type="ECO:0000256" key="14">
    <source>
        <dbReference type="SAM" id="Phobius"/>
    </source>
</evidence>
<feature type="transmembrane region" description="Helical" evidence="14">
    <location>
        <begin position="85"/>
        <end position="109"/>
    </location>
</feature>
<evidence type="ECO:0000256" key="1">
    <source>
        <dbReference type="ARBA" id="ARBA00004651"/>
    </source>
</evidence>
<dbReference type="PANTHER" id="PTHR30598">
    <property type="entry name" value="NITRATE REDUCTASE PRIVATE CHAPERONE, REDOX ENZYME MATURATION PROTEIN REMP FAMILY"/>
    <property type="match status" value="1"/>
</dbReference>
<feature type="domain" description="NarG-like" evidence="15">
    <location>
        <begin position="3"/>
        <end position="222"/>
    </location>
</feature>
<dbReference type="InterPro" id="IPR023234">
    <property type="entry name" value="NarG-like_domain"/>
</dbReference>
<feature type="binding site" description="axial binding residue" evidence="13">
    <location>
        <position position="204"/>
    </location>
    <ligand>
        <name>heme b</name>
        <dbReference type="ChEBI" id="CHEBI:60344"/>
        <label>1</label>
    </ligand>
    <ligandPart>
        <name>Fe</name>
        <dbReference type="ChEBI" id="CHEBI:18248"/>
    </ligandPart>
</feature>
<dbReference type="PANTHER" id="PTHR30598:SF3">
    <property type="entry name" value="RESPIRATORY NITRATE REDUCTASE 1 GAMMA CHAIN"/>
    <property type="match status" value="1"/>
</dbReference>
<keyword evidence="10 13" id="KW-0408">Iron</keyword>
<dbReference type="EMBL" id="LSKU01000001">
    <property type="protein sequence ID" value="KXG45040.1"/>
    <property type="molecule type" value="Genomic_DNA"/>
</dbReference>
<feature type="transmembrane region" description="Helical" evidence="14">
    <location>
        <begin position="6"/>
        <end position="24"/>
    </location>
</feature>
<dbReference type="STRING" id="1413211.U473_07475"/>
<organism evidence="16 17">
    <name type="scientific">Tepidibacillus decaturensis</name>
    <dbReference type="NCBI Taxonomy" id="1413211"/>
    <lineage>
        <taxon>Bacteria</taxon>
        <taxon>Bacillati</taxon>
        <taxon>Bacillota</taxon>
        <taxon>Bacilli</taxon>
        <taxon>Bacillales</taxon>
        <taxon>Bacillaceae</taxon>
        <taxon>Tepidibacillus</taxon>
    </lineage>
</organism>
<feature type="transmembrane region" description="Helical" evidence="14">
    <location>
        <begin position="181"/>
        <end position="199"/>
    </location>
</feature>
<dbReference type="GO" id="GO:0019645">
    <property type="term" value="P:anaerobic electron transport chain"/>
    <property type="evidence" value="ECO:0007669"/>
    <property type="project" value="TreeGrafter"/>
</dbReference>
<dbReference type="GO" id="GO:0046872">
    <property type="term" value="F:metal ion binding"/>
    <property type="evidence" value="ECO:0007669"/>
    <property type="project" value="UniProtKB-KW"/>
</dbReference>
<evidence type="ECO:0000256" key="9">
    <source>
        <dbReference type="ARBA" id="ARBA00023002"/>
    </source>
</evidence>
<keyword evidence="17" id="KW-1185">Reference proteome</keyword>
<sequence>MLNQFLWVIYPYVTITIFILGHIYKYNRDQIGWSARSSEIMEKRLLKWGSPLFHYGIIFAFFGHVAGILVPKSVYETLRVPDELYHLGAVAIGGVVGVMALIGLVILVIRRLTVSRIRLFTQRMDWFTEFVLLLVVFQGVYVTVIRNFLVGEFDYRSTVGPWFRSLFTFSPDPTLMRDVPLSFQIHILLAFLLFALWPFTRLVHLWSLPLEYLKRNYISYRSINFLRTFRLTKNKP</sequence>
<dbReference type="InterPro" id="IPR051936">
    <property type="entry name" value="Heme-iron_electron_transfer"/>
</dbReference>
<evidence type="ECO:0000313" key="16">
    <source>
        <dbReference type="EMBL" id="KXG45040.1"/>
    </source>
</evidence>
<dbReference type="GO" id="GO:0020037">
    <property type="term" value="F:heme binding"/>
    <property type="evidence" value="ECO:0007669"/>
    <property type="project" value="TreeGrafter"/>
</dbReference>
<comment type="caution">
    <text evidence="16">The sequence shown here is derived from an EMBL/GenBank/DDBJ whole genome shotgun (WGS) entry which is preliminary data.</text>
</comment>
<keyword evidence="7" id="KW-0249">Electron transport</keyword>
<proteinExistence type="predicted"/>
<evidence type="ECO:0000256" key="3">
    <source>
        <dbReference type="ARBA" id="ARBA00022475"/>
    </source>
</evidence>
<feature type="binding site" description="axial binding residue" evidence="13">
    <location>
        <position position="54"/>
    </location>
    <ligand>
        <name>heme b</name>
        <dbReference type="ChEBI" id="CHEBI:60344"/>
        <label>1</label>
    </ligand>
    <ligandPart>
        <name>Fe</name>
        <dbReference type="ChEBI" id="CHEBI:18248"/>
    </ligandPart>
</feature>
<name>A0A135L7T8_9BACI</name>
<evidence type="ECO:0000256" key="7">
    <source>
        <dbReference type="ARBA" id="ARBA00022982"/>
    </source>
</evidence>
<keyword evidence="2" id="KW-0813">Transport</keyword>
<keyword evidence="8 14" id="KW-1133">Transmembrane helix</keyword>
<evidence type="ECO:0000256" key="11">
    <source>
        <dbReference type="ARBA" id="ARBA00023063"/>
    </source>
</evidence>
<feature type="binding site" description="axial binding residue" evidence="13">
    <location>
        <position position="64"/>
    </location>
    <ligand>
        <name>heme b</name>
        <dbReference type="ChEBI" id="CHEBI:60344"/>
        <label>1</label>
    </ligand>
    <ligandPart>
        <name>Fe</name>
        <dbReference type="ChEBI" id="CHEBI:18248"/>
    </ligandPart>
</feature>
<evidence type="ECO:0000256" key="8">
    <source>
        <dbReference type="ARBA" id="ARBA00022989"/>
    </source>
</evidence>
<comment type="subcellular location">
    <subcellularLocation>
        <location evidence="1">Cell membrane</location>
        <topology evidence="1">Multi-pass membrane protein</topology>
    </subcellularLocation>
</comment>
<feature type="transmembrane region" description="Helical" evidence="14">
    <location>
        <begin position="130"/>
        <end position="149"/>
    </location>
</feature>
<evidence type="ECO:0000256" key="6">
    <source>
        <dbReference type="ARBA" id="ARBA00022723"/>
    </source>
</evidence>
<dbReference type="GO" id="GO:0042128">
    <property type="term" value="P:nitrate assimilation"/>
    <property type="evidence" value="ECO:0007669"/>
    <property type="project" value="UniProtKB-KW"/>
</dbReference>
<dbReference type="OrthoDB" id="9788113at2"/>
<dbReference type="Proteomes" id="UP000070352">
    <property type="component" value="Unassembled WGS sequence"/>
</dbReference>
<keyword evidence="12 14" id="KW-0472">Membrane</keyword>
<evidence type="ECO:0000256" key="13">
    <source>
        <dbReference type="PIRSR" id="PIRSR603816-1"/>
    </source>
</evidence>
<reference evidence="16 17" key="1">
    <citation type="submission" date="2016-02" db="EMBL/GenBank/DDBJ databases">
        <title>Draft Genome for Tepidibacillus decaturensis nov. sp. Strain Z9, an Anaerobic, Moderately Thermophilic and Heterotrophic Bacterium from Deep Subsurface of the Illinois Basin, USA.</title>
        <authorList>
            <person name="Dong Y."/>
            <person name="Chang J.Y."/>
            <person name="Sanford R."/>
            <person name="Fouke B.W."/>
        </authorList>
    </citation>
    <scope>NUCLEOTIDE SEQUENCE [LARGE SCALE GENOMIC DNA]</scope>
    <source>
        <strain evidence="16 17">Z9</strain>
    </source>
</reference>
<dbReference type="InterPro" id="IPR036197">
    <property type="entry name" value="NarG-like_sf"/>
</dbReference>
<evidence type="ECO:0000256" key="5">
    <source>
        <dbReference type="ARBA" id="ARBA00022692"/>
    </source>
</evidence>
<dbReference type="RefSeq" id="WP_068727528.1">
    <property type="nucleotide sequence ID" value="NZ_LSKU01000001.1"/>
</dbReference>
<evidence type="ECO:0000256" key="12">
    <source>
        <dbReference type="ARBA" id="ARBA00023136"/>
    </source>
</evidence>
<evidence type="ECO:0000256" key="2">
    <source>
        <dbReference type="ARBA" id="ARBA00022448"/>
    </source>
</evidence>
<gene>
    <name evidence="16" type="ORF">U473_07475</name>
</gene>
<dbReference type="GO" id="GO:0009325">
    <property type="term" value="C:nitrate reductase complex"/>
    <property type="evidence" value="ECO:0007669"/>
    <property type="project" value="InterPro"/>
</dbReference>
<dbReference type="GO" id="GO:0005886">
    <property type="term" value="C:plasma membrane"/>
    <property type="evidence" value="ECO:0007669"/>
    <property type="project" value="UniProtKB-SubCell"/>
</dbReference>
<keyword evidence="4 13" id="KW-0349">Heme</keyword>
<evidence type="ECO:0000256" key="10">
    <source>
        <dbReference type="ARBA" id="ARBA00023004"/>
    </source>
</evidence>
<dbReference type="FunFam" id="1.20.950.20:FF:000001">
    <property type="entry name" value="Respiratory nitrate reductase subunit gamma"/>
    <property type="match status" value="1"/>
</dbReference>
<accession>A0A135L7T8</accession>
<keyword evidence="11" id="KW-0534">Nitrate assimilation</keyword>
<keyword evidence="3" id="KW-1003">Cell membrane</keyword>
<dbReference type="SUPFAM" id="SSF103501">
    <property type="entry name" value="Respiratory nitrate reductase 1 gamma chain"/>
    <property type="match status" value="1"/>
</dbReference>
<dbReference type="Pfam" id="PF02665">
    <property type="entry name" value="Nitrate_red_gam"/>
    <property type="match status" value="1"/>
</dbReference>
<evidence type="ECO:0000259" key="15">
    <source>
        <dbReference type="Pfam" id="PF02665"/>
    </source>
</evidence>
<protein>
    <submittedName>
        <fullName evidence="16">Nitrate reductase</fullName>
    </submittedName>
</protein>
<dbReference type="Gene3D" id="1.20.950.20">
    <property type="entry name" value="Transmembrane di-heme cytochromes, Chain C"/>
    <property type="match status" value="1"/>
</dbReference>
<evidence type="ECO:0000256" key="4">
    <source>
        <dbReference type="ARBA" id="ARBA00022617"/>
    </source>
</evidence>
<dbReference type="GO" id="GO:0008940">
    <property type="term" value="F:nitrate reductase activity"/>
    <property type="evidence" value="ECO:0007669"/>
    <property type="project" value="InterPro"/>
</dbReference>